<evidence type="ECO:0000259" key="9">
    <source>
        <dbReference type="Pfam" id="PF12719"/>
    </source>
</evidence>
<dbReference type="PANTHER" id="PTHR14418">
    <property type="entry name" value="CONDENSIN COMPLEX SUBUNIT 3-RELATED"/>
    <property type="match status" value="1"/>
</dbReference>
<dbReference type="Ensembl" id="ENSCSRT00000028269.1">
    <property type="protein sequence ID" value="ENSCSRP00000027148.1"/>
    <property type="gene ID" value="ENSCSRG00000020077.1"/>
</dbReference>
<dbReference type="GO" id="GO:0007076">
    <property type="term" value="P:mitotic chromosome condensation"/>
    <property type="evidence" value="ECO:0007669"/>
    <property type="project" value="InterPro"/>
</dbReference>
<dbReference type="InterPro" id="IPR025977">
    <property type="entry name" value="Cnd3_C"/>
</dbReference>
<keyword evidence="7" id="KW-0131">Cell cycle</keyword>
<dbReference type="InterPro" id="IPR011989">
    <property type="entry name" value="ARM-like"/>
</dbReference>
<evidence type="ECO:0000256" key="4">
    <source>
        <dbReference type="ARBA" id="ARBA00022618"/>
    </source>
</evidence>
<dbReference type="GO" id="GO:0051301">
    <property type="term" value="P:cell division"/>
    <property type="evidence" value="ECO:0007669"/>
    <property type="project" value="UniProtKB-KW"/>
</dbReference>
<reference evidence="10" key="1">
    <citation type="submission" date="2025-08" db="UniProtKB">
        <authorList>
            <consortium name="Ensembl"/>
        </authorList>
    </citation>
    <scope>IDENTIFICATION</scope>
</reference>
<keyword evidence="4" id="KW-0132">Cell division</keyword>
<proteinExistence type="inferred from homology"/>
<dbReference type="AlphaFoldDB" id="A0A8C3XW66"/>
<dbReference type="FunFam" id="1.25.10.10:FF:000274">
    <property type="entry name" value="Non-SMC condensin I complex subunit G"/>
    <property type="match status" value="1"/>
</dbReference>
<keyword evidence="5" id="KW-0498">Mitosis</keyword>
<dbReference type="Pfam" id="PF12719">
    <property type="entry name" value="Cnd3"/>
    <property type="match status" value="1"/>
</dbReference>
<protein>
    <submittedName>
        <fullName evidence="10">Non-SMC condensin I complex subunit G</fullName>
    </submittedName>
</protein>
<dbReference type="GO" id="GO:0000793">
    <property type="term" value="C:condensed chromosome"/>
    <property type="evidence" value="ECO:0007669"/>
    <property type="project" value="TreeGrafter"/>
</dbReference>
<feature type="region of interest" description="Disordered" evidence="8">
    <location>
        <begin position="830"/>
        <end position="850"/>
    </location>
</feature>
<dbReference type="SUPFAM" id="SSF48371">
    <property type="entry name" value="ARM repeat"/>
    <property type="match status" value="1"/>
</dbReference>
<evidence type="ECO:0000256" key="8">
    <source>
        <dbReference type="SAM" id="MobiDB-lite"/>
    </source>
</evidence>
<dbReference type="PANTHER" id="PTHR14418:SF5">
    <property type="entry name" value="CONDENSIN COMPLEX SUBUNIT 3"/>
    <property type="match status" value="1"/>
</dbReference>
<evidence type="ECO:0000313" key="10">
    <source>
        <dbReference type="Ensembl" id="ENSCSRP00000027148.1"/>
    </source>
</evidence>
<evidence type="ECO:0000313" key="11">
    <source>
        <dbReference type="Proteomes" id="UP000694403"/>
    </source>
</evidence>
<dbReference type="InterPro" id="IPR027165">
    <property type="entry name" value="CND3"/>
</dbReference>
<evidence type="ECO:0000256" key="6">
    <source>
        <dbReference type="ARBA" id="ARBA00023067"/>
    </source>
</evidence>
<comment type="similarity">
    <text evidence="2">Belongs to the CND3 (condensin subunit 3) family.</text>
</comment>
<sequence length="943" mass="107117">MGAEKKLLQIKDAFEMAQKPHQNHAKLVAALKRTYNQDKMVFHEEFVHYLKYPMIIYKREPAVEQVINFAAKFVTSFDQLEKEDGNEEEEETPLLSYLFNFLLESHSANSHAVRLRVCQLVNKLLGSMPENAQIDDDLFDKINEAMLIRLKDKIPNVRIQAVLALARLQDPNDENCPVVNVYNALLENDSSSEVRRAVLSCIAPSAKTLPKIVGRTMDVKEAVRKLAYEVLAEKVHMRALSIAQRVKLLQQGLNDRSDAVKEVVQKKLLQAWLRLTEGDVLELLHRLDVENCPKVAVSVLNAMFSLSTLSDLVQNCKNLDNRKLIPVEDLTAESALYWRSLCEYLKSKGEEGEALIEQILSEPATYADYLLSYLQNMPVLSEEQREDFSCIENLLTKEFIGQQLILIIGCMDTTEEGGRKRLLAVLQEILILPTTSTSLISSLVERLLSIINDDDRRIHTVAEIISEVREPIVTVDTPIDAAEIRKQQLKLAEIKVKLLETKEALEECITLQDFNRALVLKEKITELECIKSDLIKEAEQPEIKEMRVEKNDPETLLKCLLMCYELLKQMSLSKEIGPTMNGIIESLILPGITNVHPAVRNMAVLCLGCCALQNKDFASQHLALLLQVLQIDDIKVKRSALKAVFDQLMLFGIETFKAKKANDSHSEETEIRSGDCEEEETKIKELEEETATVHNLLQLLSSFLDSEVSLSMKCRQSALLHLFCIQWFCFSYNYMNPMLSENLKLHVTRSSHDLTVHDSLAVKICNEILIDPTAPDVRIYAKALSSLELSKYFTKDLLVLLGEILEKVKDKLCQRAIEKFKINLSKGNDMDKDRSEVEQETGTTKSEHVNPNEEGNVVNVWLTGDVYNKECSFIIQWFQGSAFTFKFAYNFFVAILKPFMFSGDEVPEPVTLPSSRPSRRAKTAALEKTRMNLSKLLNVEADD</sequence>
<evidence type="ECO:0000256" key="1">
    <source>
        <dbReference type="ARBA" id="ARBA00004286"/>
    </source>
</evidence>
<dbReference type="GO" id="GO:0000796">
    <property type="term" value="C:condensin complex"/>
    <property type="evidence" value="ECO:0007669"/>
    <property type="project" value="InterPro"/>
</dbReference>
<dbReference type="GO" id="GO:0005737">
    <property type="term" value="C:cytoplasm"/>
    <property type="evidence" value="ECO:0007669"/>
    <property type="project" value="TreeGrafter"/>
</dbReference>
<accession>A0A8C3XW66</accession>
<evidence type="ECO:0000256" key="2">
    <source>
        <dbReference type="ARBA" id="ARBA00006533"/>
    </source>
</evidence>
<evidence type="ECO:0000256" key="7">
    <source>
        <dbReference type="ARBA" id="ARBA00023306"/>
    </source>
</evidence>
<dbReference type="InterPro" id="IPR016024">
    <property type="entry name" value="ARM-type_fold"/>
</dbReference>
<organism evidence="10 11">
    <name type="scientific">Chelydra serpentina</name>
    <name type="common">Snapping turtle</name>
    <name type="synonym">Testudo serpentina</name>
    <dbReference type="NCBI Taxonomy" id="8475"/>
    <lineage>
        <taxon>Eukaryota</taxon>
        <taxon>Metazoa</taxon>
        <taxon>Chordata</taxon>
        <taxon>Craniata</taxon>
        <taxon>Vertebrata</taxon>
        <taxon>Euteleostomi</taxon>
        <taxon>Archelosauria</taxon>
        <taxon>Testudinata</taxon>
        <taxon>Testudines</taxon>
        <taxon>Cryptodira</taxon>
        <taxon>Durocryptodira</taxon>
        <taxon>Americhelydia</taxon>
        <taxon>Chelydroidea</taxon>
        <taxon>Chelydridae</taxon>
        <taxon>Chelydra</taxon>
    </lineage>
</organism>
<keyword evidence="3" id="KW-0158">Chromosome</keyword>
<feature type="domain" description="Nuclear condensin complex subunit 3 C-terminal" evidence="9">
    <location>
        <begin position="558"/>
        <end position="708"/>
    </location>
</feature>
<comment type="subcellular location">
    <subcellularLocation>
        <location evidence="1">Chromosome</location>
    </subcellularLocation>
</comment>
<dbReference type="Gene3D" id="1.25.10.10">
    <property type="entry name" value="Leucine-rich Repeat Variant"/>
    <property type="match status" value="1"/>
</dbReference>
<keyword evidence="11" id="KW-1185">Reference proteome</keyword>
<evidence type="ECO:0000256" key="3">
    <source>
        <dbReference type="ARBA" id="ARBA00022454"/>
    </source>
</evidence>
<name>A0A8C3XW66_CHESE</name>
<evidence type="ECO:0000256" key="5">
    <source>
        <dbReference type="ARBA" id="ARBA00022776"/>
    </source>
</evidence>
<keyword evidence="6" id="KW-0226">DNA condensation</keyword>
<dbReference type="Proteomes" id="UP000694403">
    <property type="component" value="Unplaced"/>
</dbReference>
<reference evidence="10" key="2">
    <citation type="submission" date="2025-09" db="UniProtKB">
        <authorList>
            <consortium name="Ensembl"/>
        </authorList>
    </citation>
    <scope>IDENTIFICATION</scope>
</reference>